<evidence type="ECO:0000313" key="2">
    <source>
        <dbReference type="Proteomes" id="UP001454036"/>
    </source>
</evidence>
<protein>
    <submittedName>
        <fullName evidence="1">Uncharacterized protein</fullName>
    </submittedName>
</protein>
<gene>
    <name evidence="1" type="ORF">LIER_36828</name>
</gene>
<evidence type="ECO:0000313" key="1">
    <source>
        <dbReference type="EMBL" id="GAA0148927.1"/>
    </source>
</evidence>
<sequence length="167" mass="18517">MRYFGVNSEYILWGEGKHPFIPPDELQQLFQMIWFEPSANPKGFLRLLFIKRDNLKVGPSSSPRVVLPYASSVLESLSKKSLWESITDNRLELSSSPPETFPTSPIVGNFIFKWSGDTIALRAVSIGRPMRPLYEGSDISTTIKDALIVEVLGASPTVKSSSAIPMG</sequence>
<keyword evidence="2" id="KW-1185">Reference proteome</keyword>
<accession>A0AAV3PB37</accession>
<dbReference type="AlphaFoldDB" id="A0AAV3PB37"/>
<organism evidence="1 2">
    <name type="scientific">Lithospermum erythrorhizon</name>
    <name type="common">Purple gromwell</name>
    <name type="synonym">Lithospermum officinale var. erythrorhizon</name>
    <dbReference type="NCBI Taxonomy" id="34254"/>
    <lineage>
        <taxon>Eukaryota</taxon>
        <taxon>Viridiplantae</taxon>
        <taxon>Streptophyta</taxon>
        <taxon>Embryophyta</taxon>
        <taxon>Tracheophyta</taxon>
        <taxon>Spermatophyta</taxon>
        <taxon>Magnoliopsida</taxon>
        <taxon>eudicotyledons</taxon>
        <taxon>Gunneridae</taxon>
        <taxon>Pentapetalae</taxon>
        <taxon>asterids</taxon>
        <taxon>lamiids</taxon>
        <taxon>Boraginales</taxon>
        <taxon>Boraginaceae</taxon>
        <taxon>Boraginoideae</taxon>
        <taxon>Lithospermeae</taxon>
        <taxon>Lithospermum</taxon>
    </lineage>
</organism>
<dbReference type="Proteomes" id="UP001454036">
    <property type="component" value="Unassembled WGS sequence"/>
</dbReference>
<comment type="caution">
    <text evidence="1">The sequence shown here is derived from an EMBL/GenBank/DDBJ whole genome shotgun (WGS) entry which is preliminary data.</text>
</comment>
<dbReference type="EMBL" id="BAABME010017140">
    <property type="protein sequence ID" value="GAA0148927.1"/>
    <property type="molecule type" value="Genomic_DNA"/>
</dbReference>
<name>A0AAV3PB37_LITER</name>
<proteinExistence type="predicted"/>
<reference evidence="1 2" key="1">
    <citation type="submission" date="2024-01" db="EMBL/GenBank/DDBJ databases">
        <title>The complete chloroplast genome sequence of Lithospermum erythrorhizon: insights into the phylogenetic relationship among Boraginaceae species and the maternal lineages of purple gromwells.</title>
        <authorList>
            <person name="Okada T."/>
            <person name="Watanabe K."/>
        </authorList>
    </citation>
    <scope>NUCLEOTIDE SEQUENCE [LARGE SCALE GENOMIC DNA]</scope>
</reference>